<dbReference type="SMART" id="SM00670">
    <property type="entry name" value="PINc"/>
    <property type="match status" value="1"/>
</dbReference>
<keyword evidence="5" id="KW-0460">Magnesium</keyword>
<dbReference type="Pfam" id="PF01850">
    <property type="entry name" value="PIN"/>
    <property type="match status" value="1"/>
</dbReference>
<name>A0A520XAG2_9DELT</name>
<evidence type="ECO:0000256" key="3">
    <source>
        <dbReference type="ARBA" id="ARBA00022723"/>
    </source>
</evidence>
<dbReference type="InterPro" id="IPR051749">
    <property type="entry name" value="PINc/VapC_TA_RNase"/>
</dbReference>
<dbReference type="GO" id="GO:0004540">
    <property type="term" value="F:RNA nuclease activity"/>
    <property type="evidence" value="ECO:0007669"/>
    <property type="project" value="TreeGrafter"/>
</dbReference>
<protein>
    <submittedName>
        <fullName evidence="7">PIN domain-containing protein</fullName>
    </submittedName>
</protein>
<dbReference type="SUPFAM" id="SSF88723">
    <property type="entry name" value="PIN domain-like"/>
    <property type="match status" value="1"/>
</dbReference>
<dbReference type="GO" id="GO:0046872">
    <property type="term" value="F:metal ion binding"/>
    <property type="evidence" value="ECO:0007669"/>
    <property type="project" value="UniProtKB-KW"/>
</dbReference>
<evidence type="ECO:0000256" key="4">
    <source>
        <dbReference type="ARBA" id="ARBA00022801"/>
    </source>
</evidence>
<reference evidence="7 8" key="1">
    <citation type="submission" date="2019-01" db="EMBL/GenBank/DDBJ databases">
        <title>Insights into ecological role of a new deltaproteobacterial order Candidatus Sinidesulfobacterales (Sva0485) by metagenomics and metatranscriptomics.</title>
        <authorList>
            <person name="Tan S."/>
            <person name="Liu J."/>
            <person name="Fang Y."/>
            <person name="Hedlund B."/>
            <person name="Lian Z.-H."/>
            <person name="Huang L.-Y."/>
            <person name="Li J.-T."/>
            <person name="Huang L.-N."/>
            <person name="Li W.-J."/>
            <person name="Jiang H.-C."/>
            <person name="Dong H.-L."/>
            <person name="Shu W.-S."/>
        </authorList>
    </citation>
    <scope>NUCLEOTIDE SEQUENCE [LARGE SCALE GENOMIC DNA]</scope>
    <source>
        <strain evidence="7">AP4</strain>
    </source>
</reference>
<feature type="domain" description="PIN" evidence="6">
    <location>
        <begin position="4"/>
        <end position="121"/>
    </location>
</feature>
<sequence>MRDNKILVDTSVWIDYFKGQSSYIANLMDVIITENNIYVPRVVIAELMQGCKSEKEVSIIEEFLDAFFIIDSSQNTWTKAGKLSFLMKKRGKTVNLIDCYIAVIANENDCKVLTLDKHFNDIKNFLKIKVDGIKR</sequence>
<gene>
    <name evidence="7" type="ORF">EVJ48_07725</name>
</gene>
<dbReference type="EMBL" id="SHMQ01000024">
    <property type="protein sequence ID" value="RZV38111.1"/>
    <property type="molecule type" value="Genomic_DNA"/>
</dbReference>
<keyword evidence="3" id="KW-0479">Metal-binding</keyword>
<dbReference type="AlphaFoldDB" id="A0A520XAG2"/>
<evidence type="ECO:0000313" key="7">
    <source>
        <dbReference type="EMBL" id="RZV38111.1"/>
    </source>
</evidence>
<organism evidence="7 8">
    <name type="scientific">Candidatus Acidulodesulfobacterium acidiphilum</name>
    <dbReference type="NCBI Taxonomy" id="2597224"/>
    <lineage>
        <taxon>Bacteria</taxon>
        <taxon>Deltaproteobacteria</taxon>
        <taxon>Candidatus Acidulodesulfobacterales</taxon>
        <taxon>Candidatus Acidulodesulfobacterium</taxon>
    </lineage>
</organism>
<evidence type="ECO:0000313" key="8">
    <source>
        <dbReference type="Proteomes" id="UP000322454"/>
    </source>
</evidence>
<dbReference type="CDD" id="cd18759">
    <property type="entry name" value="PIN_MtVapC3-like"/>
    <property type="match status" value="1"/>
</dbReference>
<dbReference type="Gene3D" id="3.40.50.1010">
    <property type="entry name" value="5'-nuclease"/>
    <property type="match status" value="1"/>
</dbReference>
<evidence type="ECO:0000256" key="5">
    <source>
        <dbReference type="ARBA" id="ARBA00022842"/>
    </source>
</evidence>
<proteinExistence type="predicted"/>
<dbReference type="GO" id="GO:0016787">
    <property type="term" value="F:hydrolase activity"/>
    <property type="evidence" value="ECO:0007669"/>
    <property type="project" value="UniProtKB-KW"/>
</dbReference>
<keyword evidence="2" id="KW-0540">Nuclease</keyword>
<evidence type="ECO:0000256" key="2">
    <source>
        <dbReference type="ARBA" id="ARBA00022722"/>
    </source>
</evidence>
<dbReference type="InterPro" id="IPR029060">
    <property type="entry name" value="PIN-like_dom_sf"/>
</dbReference>
<dbReference type="InterPro" id="IPR002716">
    <property type="entry name" value="PIN_dom"/>
</dbReference>
<accession>A0A520XAG2</accession>
<keyword evidence="4" id="KW-0378">Hydrolase</keyword>
<keyword evidence="1" id="KW-1277">Toxin-antitoxin system</keyword>
<dbReference type="PANTHER" id="PTHR42740">
    <property type="entry name" value="RIBONUCLEASE VAPC3"/>
    <property type="match status" value="1"/>
</dbReference>
<dbReference type="Proteomes" id="UP000322454">
    <property type="component" value="Unassembled WGS sequence"/>
</dbReference>
<dbReference type="PANTHER" id="PTHR42740:SF1">
    <property type="entry name" value="RIBONUCLEASE VAPC3"/>
    <property type="match status" value="1"/>
</dbReference>
<comment type="caution">
    <text evidence="7">The sequence shown here is derived from an EMBL/GenBank/DDBJ whole genome shotgun (WGS) entry which is preliminary data.</text>
</comment>
<evidence type="ECO:0000256" key="1">
    <source>
        <dbReference type="ARBA" id="ARBA00022649"/>
    </source>
</evidence>
<evidence type="ECO:0000259" key="6">
    <source>
        <dbReference type="SMART" id="SM00670"/>
    </source>
</evidence>